<evidence type="ECO:0000313" key="1">
    <source>
        <dbReference type="EMBL" id="TPP09338.1"/>
    </source>
</evidence>
<keyword evidence="2" id="KW-1185">Reference proteome</keyword>
<comment type="caution">
    <text evidence="1">The sequence shown here is derived from an EMBL/GenBank/DDBJ whole genome shotgun (WGS) entry which is preliminary data.</text>
</comment>
<proteinExistence type="predicted"/>
<dbReference type="AlphaFoldDB" id="A0A504U2Y6"/>
<dbReference type="EMBL" id="VFYP01000001">
    <property type="protein sequence ID" value="TPP09338.1"/>
    <property type="molecule type" value="Genomic_DNA"/>
</dbReference>
<evidence type="ECO:0000313" key="2">
    <source>
        <dbReference type="Proteomes" id="UP000316429"/>
    </source>
</evidence>
<protein>
    <submittedName>
        <fullName evidence="1">Uncharacterized protein</fullName>
    </submittedName>
</protein>
<reference evidence="1 2" key="1">
    <citation type="submission" date="2019-06" db="EMBL/GenBank/DDBJ databases">
        <title>Rhizobium sp. CL12 isolated from roots of soybean.</title>
        <authorList>
            <person name="Wang C."/>
        </authorList>
    </citation>
    <scope>NUCLEOTIDE SEQUENCE [LARGE SCALE GENOMIC DNA]</scope>
    <source>
        <strain evidence="1 2">CL12</strain>
    </source>
</reference>
<dbReference type="OrthoDB" id="7875908at2"/>
<gene>
    <name evidence="1" type="ORF">FJQ55_00165</name>
</gene>
<dbReference type="RefSeq" id="WP_140825739.1">
    <property type="nucleotide sequence ID" value="NZ_VFYP01000001.1"/>
</dbReference>
<dbReference type="Proteomes" id="UP000316429">
    <property type="component" value="Unassembled WGS sequence"/>
</dbReference>
<name>A0A504U2Y6_9HYPH</name>
<sequence length="85" mass="9641">MNKIVREHYPVENLPADLREGLGNGGTVRVVIEIDDAKSEAAPKQRTVKDTLARLEKLRQARAPDSDMTEAVTRIRTLRDEWEAE</sequence>
<organism evidence="1 2">
    <name type="scientific">Rhizobium glycinendophyticum</name>
    <dbReference type="NCBI Taxonomy" id="2589807"/>
    <lineage>
        <taxon>Bacteria</taxon>
        <taxon>Pseudomonadati</taxon>
        <taxon>Pseudomonadota</taxon>
        <taxon>Alphaproteobacteria</taxon>
        <taxon>Hyphomicrobiales</taxon>
        <taxon>Rhizobiaceae</taxon>
        <taxon>Rhizobium/Agrobacterium group</taxon>
        <taxon>Rhizobium</taxon>
    </lineage>
</organism>
<accession>A0A504U2Y6</accession>